<dbReference type="OrthoDB" id="5289726at2"/>
<dbReference type="EMBL" id="JJML01000016">
    <property type="protein sequence ID" value="KGF73010.1"/>
    <property type="molecule type" value="Genomic_DNA"/>
</dbReference>
<dbReference type="SUPFAM" id="SSF53335">
    <property type="entry name" value="S-adenosyl-L-methionine-dependent methyltransferases"/>
    <property type="match status" value="1"/>
</dbReference>
<name>A0A098TL10_9CYAN</name>
<keyword evidence="1 4" id="KW-0489">Methyltransferase</keyword>
<dbReference type="InterPro" id="IPR017804">
    <property type="entry name" value="MeTrfase_EgtD-like"/>
</dbReference>
<dbReference type="InterPro" id="IPR029063">
    <property type="entry name" value="SAM-dependent_MTases_sf"/>
</dbReference>
<evidence type="ECO:0000313" key="4">
    <source>
        <dbReference type="EMBL" id="KGF73010.1"/>
    </source>
</evidence>
<comment type="caution">
    <text evidence="4">The sequence shown here is derived from an EMBL/GenBank/DDBJ whole genome shotgun (WGS) entry which is preliminary data.</text>
</comment>
<gene>
    <name evidence="4" type="ORF">DO97_02905</name>
</gene>
<feature type="domain" description="Histidine-specific methyltransferase SAM-dependent" evidence="3">
    <location>
        <begin position="33"/>
        <end position="346"/>
    </location>
</feature>
<accession>A0A098TL10</accession>
<dbReference type="GO" id="GO:0032259">
    <property type="term" value="P:methylation"/>
    <property type="evidence" value="ECO:0007669"/>
    <property type="project" value="UniProtKB-KW"/>
</dbReference>
<dbReference type="GO" id="GO:0008168">
    <property type="term" value="F:methyltransferase activity"/>
    <property type="evidence" value="ECO:0007669"/>
    <property type="project" value="UniProtKB-KW"/>
</dbReference>
<proteinExistence type="predicted"/>
<protein>
    <submittedName>
        <fullName evidence="4">Methyltransferase</fullName>
    </submittedName>
</protein>
<dbReference type="Proteomes" id="UP000030170">
    <property type="component" value="Unassembled WGS sequence"/>
</dbReference>
<dbReference type="InterPro" id="IPR051128">
    <property type="entry name" value="EgtD_Methyltrsf_superfamily"/>
</dbReference>
<dbReference type="Gene3D" id="3.40.50.150">
    <property type="entry name" value="Vaccinia Virus protein VP39"/>
    <property type="match status" value="1"/>
</dbReference>
<dbReference type="NCBIfam" id="TIGR03438">
    <property type="entry name" value="egtD_ergothio"/>
    <property type="match status" value="1"/>
</dbReference>
<dbReference type="STRING" id="1497020.DO97_02905"/>
<evidence type="ECO:0000313" key="5">
    <source>
        <dbReference type="Proteomes" id="UP000030170"/>
    </source>
</evidence>
<keyword evidence="5" id="KW-1185">Reference proteome</keyword>
<evidence type="ECO:0000256" key="2">
    <source>
        <dbReference type="ARBA" id="ARBA00022679"/>
    </source>
</evidence>
<dbReference type="PIRSF" id="PIRSF018005">
    <property type="entry name" value="UCP018005"/>
    <property type="match status" value="1"/>
</dbReference>
<dbReference type="RefSeq" id="WP_052128510.1">
    <property type="nucleotide sequence ID" value="NZ_JJML01000016.1"/>
</dbReference>
<sequence length="351" mass="39324">MTTFYEVVNQSQPQPRFQYIPLGTPDQTVDHGEDVIQGLSQVPKTLPCRYFYDDQGSLLFEQICTLPEYYPTRTERRILTTAAAEIAEFTGGCELVELGSGSSSKTRLLLDAYSQLAAPLHYCPIDVSGGMLKTSALELLDQYPQLHICGRVGTYEQALVNLSGDSLGEPTRVISDPDLPRLLIFLGSTIGNLDAVTLQKFLLQVQQALRPGDYFLLGVDLQKSIEILEPAYNDAQGITAAFNLNCLRHLNWRFNGNFDLSQFAHWAFYNTAANQIEMHLRSLVSQTVTLQTLNFRGALAAAETIQTEISRKFDLPTLKTELQAYQLQPLHSWTDPQHWFALLLCQRSISA</sequence>
<dbReference type="AlphaFoldDB" id="A0A098TL10"/>
<dbReference type="PANTHER" id="PTHR43397">
    <property type="entry name" value="ERGOTHIONEINE BIOSYNTHESIS PROTEIN 1"/>
    <property type="match status" value="1"/>
</dbReference>
<dbReference type="InterPro" id="IPR019257">
    <property type="entry name" value="MeTrfase_dom"/>
</dbReference>
<organism evidence="4 5">
    <name type="scientific">Neosynechococcus sphagnicola sy1</name>
    <dbReference type="NCBI Taxonomy" id="1497020"/>
    <lineage>
        <taxon>Bacteria</taxon>
        <taxon>Bacillati</taxon>
        <taxon>Cyanobacteriota</taxon>
        <taxon>Cyanophyceae</taxon>
        <taxon>Neosynechococcales</taxon>
        <taxon>Neosynechococcaceae</taxon>
        <taxon>Neosynechococcus</taxon>
    </lineage>
</organism>
<reference evidence="4 5" key="1">
    <citation type="journal article" date="2014" name="Mol. Ecol.">
        <title>Evolution of Synechococcus.</title>
        <authorList>
            <person name="Dvorak P."/>
            <person name="Casamatta D."/>
            <person name="Hasler P."/>
            <person name="Poulickova A."/>
            <person name="Ondrej V."/>
            <person name="Sanges R."/>
        </authorList>
    </citation>
    <scope>NUCLEOTIDE SEQUENCE [LARGE SCALE GENOMIC DNA]</scope>
    <source>
        <strain evidence="4 5">CAUP A 1101</strain>
    </source>
</reference>
<dbReference type="InterPro" id="IPR035094">
    <property type="entry name" value="EgtD"/>
</dbReference>
<evidence type="ECO:0000259" key="3">
    <source>
        <dbReference type="Pfam" id="PF10017"/>
    </source>
</evidence>
<evidence type="ECO:0000256" key="1">
    <source>
        <dbReference type="ARBA" id="ARBA00022603"/>
    </source>
</evidence>
<keyword evidence="2 4" id="KW-0808">Transferase</keyword>
<dbReference type="Pfam" id="PF10017">
    <property type="entry name" value="Methyltransf_33"/>
    <property type="match status" value="1"/>
</dbReference>
<dbReference type="PANTHER" id="PTHR43397:SF1">
    <property type="entry name" value="ERGOTHIONEINE BIOSYNTHESIS PROTEIN 1"/>
    <property type="match status" value="1"/>
</dbReference>